<keyword evidence="4" id="KW-1185">Reference proteome</keyword>
<dbReference type="PANTHER" id="PTHR32278:SF15">
    <property type="entry name" value="F-BOX PROTEIN PP2-B13-RELATED"/>
    <property type="match status" value="1"/>
</dbReference>
<dbReference type="InterPro" id="IPR036047">
    <property type="entry name" value="F-box-like_dom_sf"/>
</dbReference>
<dbReference type="CDD" id="cd22162">
    <property type="entry name" value="F-box_AtSKIP3-like"/>
    <property type="match status" value="1"/>
</dbReference>
<sequence>MAGIWSMGVLPEDCVSAILSLTTPSDVGKLSLVSWGFRRAAESDVVWGRFLPKNYGEIVAASEMSGEECGLRSKREIFFRMCSPILMEGGKKSLELERFRGKISYTLSARELDITWSSDPLCWTWKSHPESRFPEVAELRTVSWLEIHGKIRTQVLSPNTKYGAYLLVKISERAYGLDLMPAQVCVQLGNNNNTNNVVCTKSSVWLHHKHHHKKLQNLECLFYGNRRERARKLMLAHNNNNNNNNKEEEEEEIRVLTPRVEDDWLEIELGVFLNGENDEELHMSFMETKGFQLKSGLIIHALQIRPIPS</sequence>
<dbReference type="PANTHER" id="PTHR32278">
    <property type="entry name" value="F-BOX DOMAIN-CONTAINING PROTEIN"/>
    <property type="match status" value="1"/>
</dbReference>
<reference evidence="2 4" key="1">
    <citation type="submission" date="2024-03" db="EMBL/GenBank/DDBJ databases">
        <authorList>
            <person name="Gkanogiannis A."/>
            <person name="Becerra Lopez-Lavalle L."/>
        </authorList>
    </citation>
    <scope>NUCLEOTIDE SEQUENCE [LARGE SCALE GENOMIC DNA]</scope>
</reference>
<dbReference type="EMBL" id="OZ021736">
    <property type="protein sequence ID" value="CAK9315001.1"/>
    <property type="molecule type" value="Genomic_DNA"/>
</dbReference>
<evidence type="ECO:0000259" key="1">
    <source>
        <dbReference type="Pfam" id="PF12937"/>
    </source>
</evidence>
<dbReference type="InterPro" id="IPR025886">
    <property type="entry name" value="PP2-like"/>
</dbReference>
<evidence type="ECO:0000313" key="4">
    <source>
        <dbReference type="Proteomes" id="UP001642487"/>
    </source>
</evidence>
<feature type="domain" description="F-box" evidence="1">
    <location>
        <begin position="9"/>
        <end position="50"/>
    </location>
</feature>
<evidence type="ECO:0000313" key="3">
    <source>
        <dbReference type="EMBL" id="CAK9315001.1"/>
    </source>
</evidence>
<dbReference type="Pfam" id="PF12937">
    <property type="entry name" value="F-box-like"/>
    <property type="match status" value="1"/>
</dbReference>
<organism evidence="2 4">
    <name type="scientific">Citrullus colocynthis</name>
    <name type="common">colocynth</name>
    <dbReference type="NCBI Taxonomy" id="252529"/>
    <lineage>
        <taxon>Eukaryota</taxon>
        <taxon>Viridiplantae</taxon>
        <taxon>Streptophyta</taxon>
        <taxon>Embryophyta</taxon>
        <taxon>Tracheophyta</taxon>
        <taxon>Spermatophyta</taxon>
        <taxon>Magnoliopsida</taxon>
        <taxon>eudicotyledons</taxon>
        <taxon>Gunneridae</taxon>
        <taxon>Pentapetalae</taxon>
        <taxon>rosids</taxon>
        <taxon>fabids</taxon>
        <taxon>Cucurbitales</taxon>
        <taxon>Cucurbitaceae</taxon>
        <taxon>Benincaseae</taxon>
        <taxon>Citrullus</taxon>
    </lineage>
</organism>
<name>A0ABP0Y3I7_9ROSI</name>
<dbReference type="InterPro" id="IPR001810">
    <property type="entry name" value="F-box_dom"/>
</dbReference>
<proteinExistence type="predicted"/>
<dbReference type="SUPFAM" id="SSF81383">
    <property type="entry name" value="F-box domain"/>
    <property type="match status" value="1"/>
</dbReference>
<gene>
    <name evidence="2" type="ORF">CITCOLO1_LOCUS6777</name>
    <name evidence="3" type="ORF">CITCOLO1_LOCUS6778</name>
</gene>
<dbReference type="EMBL" id="OZ021736">
    <property type="protein sequence ID" value="CAK9315000.1"/>
    <property type="molecule type" value="Genomic_DNA"/>
</dbReference>
<dbReference type="Proteomes" id="UP001642487">
    <property type="component" value="Chromosome 2"/>
</dbReference>
<accession>A0ABP0Y3I7</accession>
<evidence type="ECO:0000313" key="2">
    <source>
        <dbReference type="EMBL" id="CAK9315000.1"/>
    </source>
</evidence>
<dbReference type="Pfam" id="PF14299">
    <property type="entry name" value="PP2"/>
    <property type="match status" value="1"/>
</dbReference>
<protein>
    <recommendedName>
        <fullName evidence="1">F-box domain-containing protein</fullName>
    </recommendedName>
</protein>